<dbReference type="Proteomes" id="UP000465112">
    <property type="component" value="Chromosome 1"/>
</dbReference>
<gene>
    <name evidence="1" type="ORF">PFLUV_G00008850</name>
</gene>
<name>A0A6A5FNZ9_PERFL</name>
<reference evidence="1 2" key="1">
    <citation type="submission" date="2019-06" db="EMBL/GenBank/DDBJ databases">
        <title>A chromosome-scale genome assembly of the European perch, Perca fluviatilis.</title>
        <authorList>
            <person name="Roques C."/>
            <person name="Zahm M."/>
            <person name="Cabau C."/>
            <person name="Klopp C."/>
            <person name="Bouchez O."/>
            <person name="Donnadieu C."/>
            <person name="Kuhl H."/>
            <person name="Gislard M."/>
            <person name="Guendouz S."/>
            <person name="Journot L."/>
            <person name="Haffray P."/>
            <person name="Bestin A."/>
            <person name="Morvezen R."/>
            <person name="Feron R."/>
            <person name="Wen M."/>
            <person name="Jouanno E."/>
            <person name="Herpin A."/>
            <person name="Schartl M."/>
            <person name="Postlethwait J."/>
            <person name="Schaerlinger B."/>
            <person name="Chardard D."/>
            <person name="Lecocq T."/>
            <person name="Poncet C."/>
            <person name="Jaffrelo L."/>
            <person name="Lampietro C."/>
            <person name="Guiguen Y."/>
        </authorList>
    </citation>
    <scope>NUCLEOTIDE SEQUENCE [LARGE SCALE GENOMIC DNA]</scope>
    <source>
        <tissue evidence="1">Blood</tissue>
    </source>
</reference>
<evidence type="ECO:0000313" key="1">
    <source>
        <dbReference type="EMBL" id="KAF1395179.1"/>
    </source>
</evidence>
<organism evidence="1 2">
    <name type="scientific">Perca fluviatilis</name>
    <name type="common">European perch</name>
    <dbReference type="NCBI Taxonomy" id="8168"/>
    <lineage>
        <taxon>Eukaryota</taxon>
        <taxon>Metazoa</taxon>
        <taxon>Chordata</taxon>
        <taxon>Craniata</taxon>
        <taxon>Vertebrata</taxon>
        <taxon>Euteleostomi</taxon>
        <taxon>Actinopterygii</taxon>
        <taxon>Neopterygii</taxon>
        <taxon>Teleostei</taxon>
        <taxon>Neoteleostei</taxon>
        <taxon>Acanthomorphata</taxon>
        <taxon>Eupercaria</taxon>
        <taxon>Perciformes</taxon>
        <taxon>Percoidei</taxon>
        <taxon>Percidae</taxon>
        <taxon>Percinae</taxon>
        <taxon>Perca</taxon>
    </lineage>
</organism>
<keyword evidence="2" id="KW-1185">Reference proteome</keyword>
<evidence type="ECO:0000313" key="2">
    <source>
        <dbReference type="Proteomes" id="UP000465112"/>
    </source>
</evidence>
<comment type="caution">
    <text evidence="1">The sequence shown here is derived from an EMBL/GenBank/DDBJ whole genome shotgun (WGS) entry which is preliminary data.</text>
</comment>
<accession>A0A6A5FNZ9</accession>
<sequence>MSGEAGGRDVRGNRGLDLERHPLCSISIVSHRIEVVNNDVDKLTAWLTAVYFQKVTPTFGKRKMDLFVSWSLAVNCKQSSELHFDSTSADIMDCYELWKQ</sequence>
<dbReference type="EMBL" id="VHII01000001">
    <property type="protein sequence ID" value="KAF1395179.1"/>
    <property type="molecule type" value="Genomic_DNA"/>
</dbReference>
<proteinExistence type="predicted"/>
<dbReference type="AlphaFoldDB" id="A0A6A5FNZ9"/>
<protein>
    <submittedName>
        <fullName evidence="1">Uncharacterized protein</fullName>
    </submittedName>
</protein>